<proteinExistence type="predicted"/>
<dbReference type="EMBL" id="JADAQX010000877">
    <property type="protein sequence ID" value="KAF8819228.1"/>
    <property type="molecule type" value="Genomic_DNA"/>
</dbReference>
<accession>A0ABQ7J5J1</accession>
<evidence type="ECO:0000313" key="1">
    <source>
        <dbReference type="EMBL" id="KAF8819228.1"/>
    </source>
</evidence>
<keyword evidence="2" id="KW-1185">Reference proteome</keyword>
<evidence type="ECO:0000313" key="2">
    <source>
        <dbReference type="Proteomes" id="UP000823046"/>
    </source>
</evidence>
<reference evidence="1 2" key="1">
    <citation type="journal article" date="2020" name="bioRxiv">
        <title>Metabolic contributions of an alphaproteobacterial endosymbiont in the apicomplexan Cardiosporidium cionae.</title>
        <authorList>
            <person name="Hunter E.S."/>
            <person name="Paight C.J."/>
            <person name="Lane C.E."/>
        </authorList>
    </citation>
    <scope>NUCLEOTIDE SEQUENCE [LARGE SCALE GENOMIC DNA]</scope>
    <source>
        <strain evidence="1">ESH_2018</strain>
    </source>
</reference>
<protein>
    <submittedName>
        <fullName evidence="1">Uncharacterized protein</fullName>
    </submittedName>
</protein>
<name>A0ABQ7J5J1_9APIC</name>
<sequence>MENEESNMRKFGVCLLPLLNIMTQGRESIKALTLLVDIEAALCRLPENATKFANNNGIQITVDLIHANSYDIPLLVLGVYLLGIQSSREESIEKLMEAGKLNI</sequence>
<gene>
    <name evidence="1" type="ORF">IE077_001363</name>
</gene>
<dbReference type="Proteomes" id="UP000823046">
    <property type="component" value="Unassembled WGS sequence"/>
</dbReference>
<feature type="non-terminal residue" evidence="1">
    <location>
        <position position="103"/>
    </location>
</feature>
<comment type="caution">
    <text evidence="1">The sequence shown here is derived from an EMBL/GenBank/DDBJ whole genome shotgun (WGS) entry which is preliminary data.</text>
</comment>
<organism evidence="1 2">
    <name type="scientific">Cardiosporidium cionae</name>
    <dbReference type="NCBI Taxonomy" id="476202"/>
    <lineage>
        <taxon>Eukaryota</taxon>
        <taxon>Sar</taxon>
        <taxon>Alveolata</taxon>
        <taxon>Apicomplexa</taxon>
        <taxon>Aconoidasida</taxon>
        <taxon>Nephromycida</taxon>
        <taxon>Cardiosporidium</taxon>
    </lineage>
</organism>